<dbReference type="Pfam" id="PF00240">
    <property type="entry name" value="ubiquitin"/>
    <property type="match status" value="5"/>
</dbReference>
<dbReference type="CDD" id="cd17039">
    <property type="entry name" value="Ubl_ubiquitin_like"/>
    <property type="match status" value="1"/>
</dbReference>
<name>A0A2N9IBF6_FAGSY</name>
<accession>A0A2N9IBF6</accession>
<organism evidence="3">
    <name type="scientific">Fagus sylvatica</name>
    <name type="common">Beechnut</name>
    <dbReference type="NCBI Taxonomy" id="28930"/>
    <lineage>
        <taxon>Eukaryota</taxon>
        <taxon>Viridiplantae</taxon>
        <taxon>Streptophyta</taxon>
        <taxon>Embryophyta</taxon>
        <taxon>Tracheophyta</taxon>
        <taxon>Spermatophyta</taxon>
        <taxon>Magnoliopsida</taxon>
        <taxon>eudicotyledons</taxon>
        <taxon>Gunneridae</taxon>
        <taxon>Pentapetalae</taxon>
        <taxon>rosids</taxon>
        <taxon>fabids</taxon>
        <taxon>Fagales</taxon>
        <taxon>Fagaceae</taxon>
        <taxon>Fagus</taxon>
    </lineage>
</organism>
<dbReference type="SUPFAM" id="SSF54236">
    <property type="entry name" value="Ubiquitin-like"/>
    <property type="match status" value="5"/>
</dbReference>
<dbReference type="GO" id="GO:0003729">
    <property type="term" value="F:mRNA binding"/>
    <property type="evidence" value="ECO:0007669"/>
    <property type="project" value="UniProtKB-ARBA"/>
</dbReference>
<evidence type="ECO:0000313" key="3">
    <source>
        <dbReference type="EMBL" id="SPD22062.1"/>
    </source>
</evidence>
<reference evidence="3" key="1">
    <citation type="submission" date="2018-02" db="EMBL/GenBank/DDBJ databases">
        <authorList>
            <person name="Cohen D.B."/>
            <person name="Kent A.D."/>
        </authorList>
    </citation>
    <scope>NUCLEOTIDE SEQUENCE</scope>
</reference>
<dbReference type="Gene3D" id="3.10.20.90">
    <property type="entry name" value="Phosphatidylinositol 3-kinase Catalytic Subunit, Chain A, domain 1"/>
    <property type="match status" value="5"/>
</dbReference>
<dbReference type="InterPro" id="IPR019956">
    <property type="entry name" value="Ubiquitin_dom"/>
</dbReference>
<keyword evidence="1" id="KW-1017">Isopeptide bond</keyword>
<sequence length="449" mass="50098">MRGVGGTGNGASMALGGGALAVPMKMGVGRGYDLVKKVKVSNGYRMDAWSGQWALAQVALPPPIIMRWRVRSWVQNSLGVCISLYLKIINTVVLKAKPNGTVSNLKALLREKEGISENHQELFFAGNQLKDDQRLVDYGIQQGSTLNLILQNLAGMKIYVKIPSDQRTIAIEVRTSDTIRNIKSIIQAKEGIPSDRYTLIYHGKVLEDDGILASLSISNESTLHLVFNPKDVLPIYVRVGTGEILKLEVKLLFSIRDVKEIAGSMIGVLMNDWDLMYAGKKLEDCKTLASYDIKEGTILGMFPALLQIFVRTWSGKTITLDVEQRYTIKDVKDKLFQKLSIPGHHQSIVFAGKRLEDDRDLASYGVQMHSTLIMVFSPSQTIIPMRLADIGNPIQSFTTIRILKDMIAKKMRSRVKEIYFHGEALRDDRSLADYRINSDATVKVVISQQ</sequence>
<proteinExistence type="predicted"/>
<protein>
    <recommendedName>
        <fullName evidence="2">Ubiquitin-like domain-containing protein</fullName>
    </recommendedName>
</protein>
<dbReference type="PRINTS" id="PR00348">
    <property type="entry name" value="UBIQUITIN"/>
</dbReference>
<evidence type="ECO:0000259" key="2">
    <source>
        <dbReference type="PROSITE" id="PS50053"/>
    </source>
</evidence>
<dbReference type="InterPro" id="IPR000626">
    <property type="entry name" value="Ubiquitin-like_dom"/>
</dbReference>
<dbReference type="PROSITE" id="PS50053">
    <property type="entry name" value="UBIQUITIN_2"/>
    <property type="match status" value="5"/>
</dbReference>
<feature type="domain" description="Ubiquitin-like" evidence="2">
    <location>
        <begin position="233"/>
        <end position="299"/>
    </location>
</feature>
<feature type="domain" description="Ubiquitin-like" evidence="2">
    <location>
        <begin position="306"/>
        <end position="375"/>
    </location>
</feature>
<dbReference type="SMART" id="SM00213">
    <property type="entry name" value="UBQ"/>
    <property type="match status" value="5"/>
</dbReference>
<feature type="domain" description="Ubiquitin-like" evidence="2">
    <location>
        <begin position="156"/>
        <end position="226"/>
    </location>
</feature>
<feature type="domain" description="Ubiquitin-like" evidence="2">
    <location>
        <begin position="82"/>
        <end position="155"/>
    </location>
</feature>
<dbReference type="PANTHER" id="PTHR10666">
    <property type="entry name" value="UBIQUITIN"/>
    <property type="match status" value="1"/>
</dbReference>
<evidence type="ECO:0000256" key="1">
    <source>
        <dbReference type="ARBA" id="ARBA00022499"/>
    </source>
</evidence>
<feature type="domain" description="Ubiquitin-like" evidence="2">
    <location>
        <begin position="399"/>
        <end position="449"/>
    </location>
</feature>
<dbReference type="InterPro" id="IPR029071">
    <property type="entry name" value="Ubiquitin-like_domsf"/>
</dbReference>
<dbReference type="InterPro" id="IPR050158">
    <property type="entry name" value="Ubiquitin_ubiquitin-like"/>
</dbReference>
<gene>
    <name evidence="3" type="ORF">FSB_LOCUS49944</name>
</gene>
<dbReference type="EMBL" id="OIVN01005346">
    <property type="protein sequence ID" value="SPD22062.1"/>
    <property type="molecule type" value="Genomic_DNA"/>
</dbReference>
<dbReference type="AlphaFoldDB" id="A0A2N9IBF6"/>